<evidence type="ECO:0000313" key="2">
    <source>
        <dbReference type="EMBL" id="MEJ8277580.1"/>
    </source>
</evidence>
<feature type="domain" description="HTH marR-type" evidence="1">
    <location>
        <begin position="7"/>
        <end position="143"/>
    </location>
</feature>
<dbReference type="SUPFAM" id="SSF46785">
    <property type="entry name" value="Winged helix' DNA-binding domain"/>
    <property type="match status" value="1"/>
</dbReference>
<dbReference type="PANTHER" id="PTHR33164:SF106">
    <property type="entry name" value="TRANSCRIPTIONAL REGULATORY PROTEIN"/>
    <property type="match status" value="1"/>
</dbReference>
<sequence length="165" mass="17419">MPARTRREDLVALLQDYAGEAELLGQEFAGRHRLHPTDLHALLAVMKADAAGTPLTPGVLGSRLGLSTGATTALVDRLERAGHVRRSRESADRRRVTLRQAENAAEVGGAFFGPLGARMDAVLAGFDDDELAAAARFLSAMNAMVAAYRADLAAEPADEVDAPAS</sequence>
<organism evidence="2 3">
    <name type="scientific">Pseudonocardia spirodelae</name>
    <dbReference type="NCBI Taxonomy" id="3133431"/>
    <lineage>
        <taxon>Bacteria</taxon>
        <taxon>Bacillati</taxon>
        <taxon>Actinomycetota</taxon>
        <taxon>Actinomycetes</taxon>
        <taxon>Pseudonocardiales</taxon>
        <taxon>Pseudonocardiaceae</taxon>
        <taxon>Pseudonocardia</taxon>
    </lineage>
</organism>
<reference evidence="2 3" key="1">
    <citation type="submission" date="2024-03" db="EMBL/GenBank/DDBJ databases">
        <title>Draft genome sequence of Pseudonocardia sp. DW16-2.</title>
        <authorList>
            <person name="Duangmal K."/>
        </authorList>
    </citation>
    <scope>NUCLEOTIDE SEQUENCE [LARGE SCALE GENOMIC DNA]</scope>
    <source>
        <strain evidence="2 3">DW16-2</strain>
    </source>
</reference>
<accession>A0ABU8T2J5</accession>
<proteinExistence type="predicted"/>
<comment type="caution">
    <text evidence="2">The sequence shown here is derived from an EMBL/GenBank/DDBJ whole genome shotgun (WGS) entry which is preliminary data.</text>
</comment>
<name>A0ABU8T2J5_9PSEU</name>
<evidence type="ECO:0000259" key="1">
    <source>
        <dbReference type="PROSITE" id="PS50995"/>
    </source>
</evidence>
<dbReference type="PANTHER" id="PTHR33164">
    <property type="entry name" value="TRANSCRIPTIONAL REGULATOR, MARR FAMILY"/>
    <property type="match status" value="1"/>
</dbReference>
<dbReference type="RefSeq" id="WP_340285643.1">
    <property type="nucleotide sequence ID" value="NZ_JBBJUP010000001.1"/>
</dbReference>
<keyword evidence="3" id="KW-1185">Reference proteome</keyword>
<dbReference type="SMART" id="SM00347">
    <property type="entry name" value="HTH_MARR"/>
    <property type="match status" value="1"/>
</dbReference>
<dbReference type="InterPro" id="IPR036388">
    <property type="entry name" value="WH-like_DNA-bd_sf"/>
</dbReference>
<dbReference type="Pfam" id="PF12802">
    <property type="entry name" value="MarR_2"/>
    <property type="match status" value="1"/>
</dbReference>
<protein>
    <submittedName>
        <fullName evidence="2">MarR family transcriptional regulator</fullName>
    </submittedName>
</protein>
<dbReference type="PROSITE" id="PS50995">
    <property type="entry name" value="HTH_MARR_2"/>
    <property type="match status" value="1"/>
</dbReference>
<dbReference type="EMBL" id="JBBJUP010000001">
    <property type="protein sequence ID" value="MEJ8277580.1"/>
    <property type="molecule type" value="Genomic_DNA"/>
</dbReference>
<dbReference type="Proteomes" id="UP001364211">
    <property type="component" value="Unassembled WGS sequence"/>
</dbReference>
<gene>
    <name evidence="2" type="ORF">WJX68_01440</name>
</gene>
<dbReference type="InterPro" id="IPR000835">
    <property type="entry name" value="HTH_MarR-typ"/>
</dbReference>
<dbReference type="Gene3D" id="1.10.10.10">
    <property type="entry name" value="Winged helix-like DNA-binding domain superfamily/Winged helix DNA-binding domain"/>
    <property type="match status" value="1"/>
</dbReference>
<dbReference type="InterPro" id="IPR036390">
    <property type="entry name" value="WH_DNA-bd_sf"/>
</dbReference>
<evidence type="ECO:0000313" key="3">
    <source>
        <dbReference type="Proteomes" id="UP001364211"/>
    </source>
</evidence>
<dbReference type="InterPro" id="IPR039422">
    <property type="entry name" value="MarR/SlyA-like"/>
</dbReference>